<organism evidence="15 16">
    <name type="scientific">Pleurodeles waltl</name>
    <name type="common">Iberian ribbed newt</name>
    <dbReference type="NCBI Taxonomy" id="8319"/>
    <lineage>
        <taxon>Eukaryota</taxon>
        <taxon>Metazoa</taxon>
        <taxon>Chordata</taxon>
        <taxon>Craniata</taxon>
        <taxon>Vertebrata</taxon>
        <taxon>Euteleostomi</taxon>
        <taxon>Amphibia</taxon>
        <taxon>Batrachia</taxon>
        <taxon>Caudata</taxon>
        <taxon>Salamandroidea</taxon>
        <taxon>Salamandridae</taxon>
        <taxon>Pleurodelinae</taxon>
        <taxon>Pleurodeles</taxon>
    </lineage>
</organism>
<comment type="similarity">
    <text evidence="2">Belongs to the type I cytokine receptor family. Type 2 subfamily.</text>
</comment>
<evidence type="ECO:0000256" key="9">
    <source>
        <dbReference type="ARBA" id="ARBA00023170"/>
    </source>
</evidence>
<dbReference type="FunFam" id="2.60.40.10:FF:000494">
    <property type="entry name" value="Leptin receptor"/>
    <property type="match status" value="1"/>
</dbReference>
<dbReference type="Pfam" id="PF18589">
    <property type="entry name" value="ObR_Ig"/>
    <property type="match status" value="2"/>
</dbReference>
<gene>
    <name evidence="15" type="ORF">NDU88_002488</name>
</gene>
<evidence type="ECO:0000256" key="11">
    <source>
        <dbReference type="SAM" id="MobiDB-lite"/>
    </source>
</evidence>
<dbReference type="InterPro" id="IPR036116">
    <property type="entry name" value="FN3_sf"/>
</dbReference>
<evidence type="ECO:0000259" key="14">
    <source>
        <dbReference type="PROSITE" id="PS50853"/>
    </source>
</evidence>
<evidence type="ECO:0000256" key="4">
    <source>
        <dbReference type="ARBA" id="ARBA00022729"/>
    </source>
</evidence>
<evidence type="ECO:0000256" key="3">
    <source>
        <dbReference type="ARBA" id="ARBA00022692"/>
    </source>
</evidence>
<feature type="compositionally biased region" description="Polar residues" evidence="11">
    <location>
        <begin position="1029"/>
        <end position="1041"/>
    </location>
</feature>
<evidence type="ECO:0000256" key="7">
    <source>
        <dbReference type="ARBA" id="ARBA00023136"/>
    </source>
</evidence>
<dbReference type="GO" id="GO:0009897">
    <property type="term" value="C:external side of plasma membrane"/>
    <property type="evidence" value="ECO:0007669"/>
    <property type="project" value="TreeGrafter"/>
</dbReference>
<dbReference type="SMART" id="SM00060">
    <property type="entry name" value="FN3"/>
    <property type="match status" value="4"/>
</dbReference>
<feature type="domain" description="Fibronectin type-III" evidence="14">
    <location>
        <begin position="237"/>
        <end position="329"/>
    </location>
</feature>
<feature type="transmembrane region" description="Helical" evidence="12">
    <location>
        <begin position="834"/>
        <end position="855"/>
    </location>
</feature>
<dbReference type="Proteomes" id="UP001066276">
    <property type="component" value="Chromosome 4_1"/>
</dbReference>
<keyword evidence="16" id="KW-1185">Reference proteome</keyword>
<accession>A0AAV7T2J6</accession>
<evidence type="ECO:0000256" key="5">
    <source>
        <dbReference type="ARBA" id="ARBA00022737"/>
    </source>
</evidence>
<dbReference type="AlphaFoldDB" id="A0AAV7T2J6"/>
<reference evidence="15" key="1">
    <citation type="journal article" date="2022" name="bioRxiv">
        <title>Sequencing and chromosome-scale assembly of the giantPleurodeles waltlgenome.</title>
        <authorList>
            <person name="Brown T."/>
            <person name="Elewa A."/>
            <person name="Iarovenko S."/>
            <person name="Subramanian E."/>
            <person name="Araus A.J."/>
            <person name="Petzold A."/>
            <person name="Susuki M."/>
            <person name="Suzuki K.-i.T."/>
            <person name="Hayashi T."/>
            <person name="Toyoda A."/>
            <person name="Oliveira C."/>
            <person name="Osipova E."/>
            <person name="Leigh N.D."/>
            <person name="Simon A."/>
            <person name="Yun M.H."/>
        </authorList>
    </citation>
    <scope>NUCLEOTIDE SEQUENCE</scope>
    <source>
        <strain evidence="15">20211129_DDA</strain>
        <tissue evidence="15">Liver</tissue>
    </source>
</reference>
<evidence type="ECO:0000313" key="16">
    <source>
        <dbReference type="Proteomes" id="UP001066276"/>
    </source>
</evidence>
<keyword evidence="4 13" id="KW-0732">Signal</keyword>
<comment type="caution">
    <text evidence="15">The sequence shown here is derived from an EMBL/GenBank/DDBJ whole genome shotgun (WGS) entry which is preliminary data.</text>
</comment>
<feature type="compositionally biased region" description="Basic and acidic residues" evidence="11">
    <location>
        <begin position="55"/>
        <end position="69"/>
    </location>
</feature>
<keyword evidence="7 12" id="KW-0472">Membrane</keyword>
<feature type="domain" description="Fibronectin type-III" evidence="14">
    <location>
        <begin position="535"/>
        <end position="630"/>
    </location>
</feature>
<dbReference type="Pfam" id="PF06328">
    <property type="entry name" value="Lep_receptor_Ig"/>
    <property type="match status" value="1"/>
</dbReference>
<protein>
    <recommendedName>
        <fullName evidence="14">Fibronectin type-III domain-containing protein</fullName>
    </recommendedName>
</protein>
<evidence type="ECO:0000256" key="12">
    <source>
        <dbReference type="SAM" id="Phobius"/>
    </source>
</evidence>
<dbReference type="CDD" id="cd00063">
    <property type="entry name" value="FN3"/>
    <property type="match status" value="2"/>
</dbReference>
<dbReference type="Gene3D" id="2.60.40.10">
    <property type="entry name" value="Immunoglobulins"/>
    <property type="match status" value="7"/>
</dbReference>
<proteinExistence type="inferred from homology"/>
<sequence>MTLLSLLVAFLDLIVSAVACTATYQIPPCDFLLTCALVNATSHSHLDVRVPSRHSSWKEGRGVPLDEHNPSPSSTHIPTLMVSGKDFLCCYGNNTAINVSALADGTEMKNDPAGTHASIYRQNDLHWRILCWTTGNMDKLVCQLNSTYETYARSGNYGIKLFYMLSNLSIEESFGTQEGSFKSDLCQCSGYTLCQCSLPIMNISSHYTMWVDITTDMAHFESPLLDVKPLDIVKPNPPLNLKMKITEEGKLQLCWSHPKPLPYELQYEVKQSGNVPGNTWQVVETVRRNCITLGTKRQGSSHFVQVRGRRIRGPGLWSDWSSPLDLASQEVMYFPQKILTSVGSSASFYCTYNKMNASSRTLTWWLNLAEKVPEQQYTFINENIGKVTLLNLNATKTKGKFPFDALYCCHNDECHHSYAQIYVIDVNISISCETDSKITKMTCTWAKDKLLMLEESYIKLKYYRSSIYCSEQPSIQNTSDSEDCWLRSDDVYECIFQPIYPVCAYTMWIDITHPFGSLASAPICVMPRDVVKPSPPSNISAEIATEGRLLNVSWKRPNLPVEDLRFQVQYSADGKEGTWKIYDMMETESTYINVSDVCAAYIVQVRCSMLSGAGYWSEWSNPIYSTVKDVQVPLKGPSFWRKIEDDPINKRTMVTLLWEPLKKNYSLCSVSGYAVEHHTSNNAKWSEYIGNKTQYTFSWSDPVHTVTVQAINSIGSSIRNLNLTFSQQMSTVNIVHSLRVYLINNSCAALFWTTVPGANNPRGYVIEWENLSQEKRMQWISVPPDIRRYYIHDHFIAVEKYRFTLYPVLAEGICKPKSADRFSTDEIQTQNDTGMYVILPIIVLSSFLLVAALLISHHRMKKMFWEDVPNPQNCSWAQGVNFQKPETLEHLFIKHHETLAFEPPLFLEHEISVGNVSVKKDVKGESKIDLLAPESLCEKVEDPDHDSACASIDKSYQESTSESIKYAVIVSNSQSSGLRGHRMSVSGDSLNGGHFGENSPGQKSSQRHFWDVDTQALLILAGLNPIQPGKSSPCSTASSEGFSEPSDADENFLDSASPERECYYVGISSTEHDKKDFPEDSRIMCPFQSQSSYSEITFLQYNSSALHSVTGDNADNGTSSGKILSSYRPQFQTNDIKSLEIAGRETFNIEL</sequence>
<keyword evidence="6 12" id="KW-1133">Transmembrane helix</keyword>
<keyword evidence="9" id="KW-0675">Receptor</keyword>
<dbReference type="InterPro" id="IPR010457">
    <property type="entry name" value="IgC2-like_lig-bd"/>
</dbReference>
<dbReference type="PROSITE" id="PS01353">
    <property type="entry name" value="HEMATOPO_REC_L_F2"/>
    <property type="match status" value="1"/>
</dbReference>
<evidence type="ECO:0000256" key="1">
    <source>
        <dbReference type="ARBA" id="ARBA00004479"/>
    </source>
</evidence>
<evidence type="ECO:0000313" key="15">
    <source>
        <dbReference type="EMBL" id="KAJ1170615.1"/>
    </source>
</evidence>
<comment type="subcellular location">
    <subcellularLocation>
        <location evidence="1">Membrane</location>
        <topology evidence="1">Single-pass type I membrane protein</topology>
    </subcellularLocation>
</comment>
<feature type="chain" id="PRO_5043911064" description="Fibronectin type-III domain-containing protein" evidence="13">
    <location>
        <begin position="20"/>
        <end position="1151"/>
    </location>
</feature>
<keyword evidence="10" id="KW-0325">Glycoprotein</keyword>
<keyword evidence="8" id="KW-1015">Disulfide bond</keyword>
<feature type="region of interest" description="Disordered" evidence="11">
    <location>
        <begin position="1029"/>
        <end position="1053"/>
    </location>
</feature>
<dbReference type="PROSITE" id="PS50853">
    <property type="entry name" value="FN3"/>
    <property type="match status" value="2"/>
</dbReference>
<name>A0AAV7T2J6_PLEWA</name>
<keyword evidence="5" id="KW-0677">Repeat</keyword>
<dbReference type="EMBL" id="JANPWB010000007">
    <property type="protein sequence ID" value="KAJ1170615.1"/>
    <property type="molecule type" value="Genomic_DNA"/>
</dbReference>
<evidence type="ECO:0000256" key="10">
    <source>
        <dbReference type="ARBA" id="ARBA00023180"/>
    </source>
</evidence>
<feature type="signal peptide" evidence="13">
    <location>
        <begin position="1"/>
        <end position="19"/>
    </location>
</feature>
<dbReference type="InterPro" id="IPR003961">
    <property type="entry name" value="FN3_dom"/>
</dbReference>
<dbReference type="InterPro" id="IPR041182">
    <property type="entry name" value="LEP-R_IGD"/>
</dbReference>
<dbReference type="GO" id="GO:0004896">
    <property type="term" value="F:cytokine receptor activity"/>
    <property type="evidence" value="ECO:0007669"/>
    <property type="project" value="InterPro"/>
</dbReference>
<dbReference type="SUPFAM" id="SSF49265">
    <property type="entry name" value="Fibronectin type III"/>
    <property type="match status" value="4"/>
</dbReference>
<evidence type="ECO:0000256" key="13">
    <source>
        <dbReference type="SAM" id="SignalP"/>
    </source>
</evidence>
<keyword evidence="3 12" id="KW-0812">Transmembrane</keyword>
<evidence type="ECO:0000256" key="6">
    <source>
        <dbReference type="ARBA" id="ARBA00022989"/>
    </source>
</evidence>
<dbReference type="PANTHER" id="PTHR23037:SF44">
    <property type="entry name" value="LEPTIN RECEPTOR"/>
    <property type="match status" value="1"/>
</dbReference>
<evidence type="ECO:0000256" key="8">
    <source>
        <dbReference type="ARBA" id="ARBA00023157"/>
    </source>
</evidence>
<dbReference type="InterPro" id="IPR003529">
    <property type="entry name" value="Hematopoietin_rcpt_Gp130_CS"/>
</dbReference>
<dbReference type="InterPro" id="IPR013783">
    <property type="entry name" value="Ig-like_fold"/>
</dbReference>
<dbReference type="PANTHER" id="PTHR23037">
    <property type="entry name" value="CYTOKINE RECEPTOR"/>
    <property type="match status" value="1"/>
</dbReference>
<feature type="region of interest" description="Disordered" evidence="11">
    <location>
        <begin position="55"/>
        <end position="74"/>
    </location>
</feature>
<evidence type="ECO:0000256" key="2">
    <source>
        <dbReference type="ARBA" id="ARBA00008921"/>
    </source>
</evidence>